<evidence type="ECO:0000256" key="7">
    <source>
        <dbReference type="ARBA" id="ARBA00032345"/>
    </source>
</evidence>
<feature type="binding site" evidence="8">
    <location>
        <begin position="189"/>
        <end position="196"/>
    </location>
    <ligand>
        <name>GTP</name>
        <dbReference type="ChEBI" id="CHEBI:37565"/>
        <label>2</label>
    </ligand>
</feature>
<dbReference type="CDD" id="cd01895">
    <property type="entry name" value="EngA2"/>
    <property type="match status" value="1"/>
</dbReference>
<keyword evidence="5 8" id="KW-0547">Nucleotide-binding</keyword>
<feature type="binding site" evidence="8">
    <location>
        <begin position="236"/>
        <end position="240"/>
    </location>
    <ligand>
        <name>GTP</name>
        <dbReference type="ChEBI" id="CHEBI:37565"/>
        <label>2</label>
    </ligand>
</feature>
<evidence type="ECO:0000256" key="5">
    <source>
        <dbReference type="ARBA" id="ARBA00022741"/>
    </source>
</evidence>
<dbReference type="GO" id="GO:0043022">
    <property type="term" value="F:ribosome binding"/>
    <property type="evidence" value="ECO:0007669"/>
    <property type="project" value="TreeGrafter"/>
</dbReference>
<dbReference type="InterPro" id="IPR006073">
    <property type="entry name" value="GTP-bd"/>
</dbReference>
<dbReference type="PROSITE" id="PS51712">
    <property type="entry name" value="G_ENGA"/>
    <property type="match status" value="2"/>
</dbReference>
<dbReference type="InterPro" id="IPR015946">
    <property type="entry name" value="KH_dom-like_a/b"/>
</dbReference>
<dbReference type="InterPro" id="IPR016484">
    <property type="entry name" value="GTPase_Der"/>
</dbReference>
<evidence type="ECO:0000256" key="2">
    <source>
        <dbReference type="ARBA" id="ARBA00020953"/>
    </source>
</evidence>
<evidence type="ECO:0000256" key="9">
    <source>
        <dbReference type="PROSITE-ProRule" id="PRU01049"/>
    </source>
</evidence>
<comment type="similarity">
    <text evidence="1 8 9 10">Belongs to the TRAFAC class TrmE-Era-EngA-EngB-Septin-like GTPase superfamily. EngA (Der) GTPase family.</text>
</comment>
<evidence type="ECO:0000259" key="11">
    <source>
        <dbReference type="PROSITE" id="PS51712"/>
    </source>
</evidence>
<protein>
    <recommendedName>
        <fullName evidence="2 8">GTPase Der</fullName>
    </recommendedName>
    <alternativeName>
        <fullName evidence="7 8">GTP-binding protein EngA</fullName>
    </alternativeName>
</protein>
<feature type="binding site" evidence="8">
    <location>
        <begin position="301"/>
        <end position="304"/>
    </location>
    <ligand>
        <name>GTP</name>
        <dbReference type="ChEBI" id="CHEBI:37565"/>
        <label>2</label>
    </ligand>
</feature>
<dbReference type="NCBIfam" id="TIGR03594">
    <property type="entry name" value="GTPase_EngA"/>
    <property type="match status" value="1"/>
</dbReference>
<gene>
    <name evidence="8 12" type="primary">der</name>
    <name evidence="12" type="ORF">IMF26_01960</name>
</gene>
<dbReference type="InterPro" id="IPR032859">
    <property type="entry name" value="KH_dom-like"/>
</dbReference>
<dbReference type="PANTHER" id="PTHR43834">
    <property type="entry name" value="GTPASE DER"/>
    <property type="match status" value="1"/>
</dbReference>
<evidence type="ECO:0000256" key="6">
    <source>
        <dbReference type="ARBA" id="ARBA00023134"/>
    </source>
</evidence>
<dbReference type="Pfam" id="PF14714">
    <property type="entry name" value="KH_dom-like"/>
    <property type="match status" value="1"/>
</dbReference>
<dbReference type="SUPFAM" id="SSF82653">
    <property type="entry name" value="Probable GTPase Der, C-terminal domain"/>
    <property type="match status" value="1"/>
</dbReference>
<feature type="binding site" evidence="8">
    <location>
        <begin position="11"/>
        <end position="18"/>
    </location>
    <ligand>
        <name>GTP</name>
        <dbReference type="ChEBI" id="CHEBI:37565"/>
        <label>1</label>
    </ligand>
</feature>
<evidence type="ECO:0000256" key="8">
    <source>
        <dbReference type="HAMAP-Rule" id="MF_00195"/>
    </source>
</evidence>
<dbReference type="Gene3D" id="3.30.300.20">
    <property type="match status" value="1"/>
</dbReference>
<dbReference type="InterPro" id="IPR005225">
    <property type="entry name" value="Small_GTP-bd"/>
</dbReference>
<reference evidence="12" key="2">
    <citation type="journal article" date="2023" name="Biology">
        <title>Prokaryotic Life Associated with Coal-Fire Gas Vents Revealed by Metagenomics.</title>
        <authorList>
            <person name="Kadnikov V.V."/>
            <person name="Mardanov A.V."/>
            <person name="Beletsky A.V."/>
            <person name="Karnachuk O.V."/>
            <person name="Ravin N.V."/>
        </authorList>
    </citation>
    <scope>NUCLEOTIDE SEQUENCE</scope>
    <source>
        <strain evidence="12">Bu02</strain>
    </source>
</reference>
<dbReference type="HAMAP" id="MF_00195">
    <property type="entry name" value="GTPase_Der"/>
    <property type="match status" value="1"/>
</dbReference>
<keyword evidence="3 8" id="KW-0690">Ribosome biogenesis</keyword>
<dbReference type="FunFam" id="3.30.300.20:FF:000004">
    <property type="entry name" value="GTPase Der"/>
    <property type="match status" value="1"/>
</dbReference>
<dbReference type="PRINTS" id="PR00326">
    <property type="entry name" value="GTP1OBG"/>
</dbReference>
<keyword evidence="6 8" id="KW-0342">GTP-binding</keyword>
<feature type="domain" description="EngA-type G" evidence="11">
    <location>
        <begin position="183"/>
        <end position="358"/>
    </location>
</feature>
<feature type="binding site" evidence="8">
    <location>
        <begin position="58"/>
        <end position="62"/>
    </location>
    <ligand>
        <name>GTP</name>
        <dbReference type="ChEBI" id="CHEBI:37565"/>
        <label>1</label>
    </ligand>
</feature>
<keyword evidence="4 10" id="KW-0677">Repeat</keyword>
<comment type="subunit">
    <text evidence="8">Associates with the 50S ribosomal subunit.</text>
</comment>
<evidence type="ECO:0000256" key="10">
    <source>
        <dbReference type="RuleBase" id="RU004481"/>
    </source>
</evidence>
<feature type="domain" description="EngA-type G" evidence="11">
    <location>
        <begin position="5"/>
        <end position="169"/>
    </location>
</feature>
<dbReference type="GO" id="GO:0042254">
    <property type="term" value="P:ribosome biogenesis"/>
    <property type="evidence" value="ECO:0007669"/>
    <property type="project" value="UniProtKB-KW"/>
</dbReference>
<dbReference type="FunFam" id="3.40.50.300:FF:000057">
    <property type="entry name" value="GTPase Der"/>
    <property type="match status" value="1"/>
</dbReference>
<comment type="function">
    <text evidence="8 10">GTPase that plays an essential role in the late steps of ribosome biogenesis.</text>
</comment>
<sequence length="444" mass="49143">MAEDYVVAIVGRPNVGKSALFNRMVGANASIVHEESGVTRDRLYARCRWRGEEFTLLDTGGFELDSTSDLSRAIRAQIEQAIAEADALVFVVDARAGLLPEDSEIASILRKTKKPVLIAANKCDTKAHQGRAYEFFAMGFPKVYPVSAVHGLGVGELLDALIEARGAKGPGESSKEPGRGEPIRVAIAGKPNVGKSSLVNALLGQERMTVSELPGTTVDSVDTPVSFEGTDFILVDTAGLRRPARIERKLEELAVGRALSAVKRADVVLLVLDGTMLPTSQDRRIAGYVNRSGKASIIIVNKIDLGLYEGLSRDKYRSYVLYECMPIWYSKVLFVSCLTKKGIGEIFPEIKETYAEYGKRIETSLLNRVVREAIEINRPPREARILYCTQVGEKPPRIVFFVKDPDKVPPAYERYLEGELRKRFGFYGTPIVMEWRPAQKSKEK</sequence>
<dbReference type="EMBL" id="CP062796">
    <property type="protein sequence ID" value="QUL98865.1"/>
    <property type="molecule type" value="Genomic_DNA"/>
</dbReference>
<organism evidence="12">
    <name type="scientific">Candidatus Fermentithermobacillus carboniphilus</name>
    <dbReference type="NCBI Taxonomy" id="3085328"/>
    <lineage>
        <taxon>Bacteria</taxon>
        <taxon>Bacillati</taxon>
        <taxon>Bacillota</taxon>
        <taxon>Candidatus Fermentithermobacillia</taxon>
        <taxon>Candidatus Fermentithermobacillales</taxon>
        <taxon>Candidatus Fermentithermobacillaceae</taxon>
        <taxon>Candidatus Fermentithermobacillus</taxon>
    </lineage>
</organism>
<dbReference type="InterPro" id="IPR027417">
    <property type="entry name" value="P-loop_NTPase"/>
</dbReference>
<evidence type="ECO:0000256" key="4">
    <source>
        <dbReference type="ARBA" id="ARBA00022737"/>
    </source>
</evidence>
<dbReference type="PIRSF" id="PIRSF006485">
    <property type="entry name" value="GTP-binding_EngA"/>
    <property type="match status" value="1"/>
</dbReference>
<evidence type="ECO:0000313" key="12">
    <source>
        <dbReference type="EMBL" id="QUL98865.1"/>
    </source>
</evidence>
<dbReference type="PANTHER" id="PTHR43834:SF6">
    <property type="entry name" value="GTPASE DER"/>
    <property type="match status" value="1"/>
</dbReference>
<dbReference type="Pfam" id="PF01926">
    <property type="entry name" value="MMR_HSR1"/>
    <property type="match status" value="2"/>
</dbReference>
<proteinExistence type="inferred from homology"/>
<dbReference type="NCBIfam" id="TIGR00231">
    <property type="entry name" value="small_GTP"/>
    <property type="match status" value="2"/>
</dbReference>
<dbReference type="SUPFAM" id="SSF52540">
    <property type="entry name" value="P-loop containing nucleoside triphosphate hydrolases"/>
    <property type="match status" value="1"/>
</dbReference>
<dbReference type="AlphaFoldDB" id="A0AAT9LG99"/>
<evidence type="ECO:0000256" key="1">
    <source>
        <dbReference type="ARBA" id="ARBA00008279"/>
    </source>
</evidence>
<evidence type="ECO:0000256" key="3">
    <source>
        <dbReference type="ARBA" id="ARBA00022517"/>
    </source>
</evidence>
<name>A0AAT9LG99_9FIRM</name>
<dbReference type="GO" id="GO:0005525">
    <property type="term" value="F:GTP binding"/>
    <property type="evidence" value="ECO:0007669"/>
    <property type="project" value="UniProtKB-UniRule"/>
</dbReference>
<reference evidence="12" key="1">
    <citation type="submission" date="2020-10" db="EMBL/GenBank/DDBJ databases">
        <authorList>
            <person name="Kadnikov V."/>
            <person name="Beletsky A.V."/>
            <person name="Mardanov A.V."/>
            <person name="Karnachuk O.V."/>
            <person name="Ravin N.V."/>
        </authorList>
    </citation>
    <scope>NUCLEOTIDE SEQUENCE</scope>
    <source>
        <strain evidence="12">Bu02</strain>
    </source>
</reference>
<feature type="binding site" evidence="8">
    <location>
        <begin position="121"/>
        <end position="124"/>
    </location>
    <ligand>
        <name>GTP</name>
        <dbReference type="ChEBI" id="CHEBI:37565"/>
        <label>1</label>
    </ligand>
</feature>
<dbReference type="InterPro" id="IPR031166">
    <property type="entry name" value="G_ENGA"/>
</dbReference>
<dbReference type="KEGG" id="fcz:IMF26_01960"/>
<accession>A0AAT9LG99</accession>
<dbReference type="CDD" id="cd01894">
    <property type="entry name" value="EngA1"/>
    <property type="match status" value="1"/>
</dbReference>
<dbReference type="Gene3D" id="3.40.50.300">
    <property type="entry name" value="P-loop containing nucleotide triphosphate hydrolases"/>
    <property type="match status" value="2"/>
</dbReference>